<comment type="catalytic activity">
    <reaction evidence="1">
        <text>(2R,3S)-3-isopropylmalate = (2S)-2-isopropylmalate</text>
        <dbReference type="Rhea" id="RHEA:32287"/>
        <dbReference type="ChEBI" id="CHEBI:1178"/>
        <dbReference type="ChEBI" id="CHEBI:35121"/>
        <dbReference type="EC" id="4.2.1.33"/>
    </reaction>
</comment>
<comment type="similarity">
    <text evidence="4">Belongs to the LeuD family. LeuD type 1 subfamily.</text>
</comment>
<dbReference type="EC" id="4.2.1.33" evidence="6"/>
<dbReference type="Gene3D" id="3.20.19.10">
    <property type="entry name" value="Aconitase, domain 4"/>
    <property type="match status" value="1"/>
</dbReference>
<comment type="subunit">
    <text evidence="5">Heterodimer of LeuC and LeuD.</text>
</comment>
<reference evidence="12 13" key="1">
    <citation type="submission" date="2018-05" db="EMBL/GenBank/DDBJ databases">
        <title>Animal gut microbial communities from fecal samples from Wisconsin, USA.</title>
        <authorList>
            <person name="Neumann A."/>
        </authorList>
    </citation>
    <scope>NUCLEOTIDE SEQUENCE [LARGE SCALE GENOMIC DNA]</scope>
    <source>
        <strain evidence="12 13">UWS4</strain>
    </source>
</reference>
<evidence type="ECO:0000256" key="10">
    <source>
        <dbReference type="ARBA" id="ARBA00023304"/>
    </source>
</evidence>
<evidence type="ECO:0000256" key="8">
    <source>
        <dbReference type="ARBA" id="ARBA00022605"/>
    </source>
</evidence>
<dbReference type="PANTHER" id="PTHR43345:SF5">
    <property type="entry name" value="3-ISOPROPYLMALATE DEHYDRATASE SMALL SUBUNIT"/>
    <property type="match status" value="1"/>
</dbReference>
<evidence type="ECO:0000256" key="1">
    <source>
        <dbReference type="ARBA" id="ARBA00000491"/>
    </source>
</evidence>
<dbReference type="SUPFAM" id="SSF52016">
    <property type="entry name" value="LeuD/IlvD-like"/>
    <property type="match status" value="1"/>
</dbReference>
<feature type="domain" description="Aconitase A/isopropylmalate dehydratase small subunit swivel" evidence="11">
    <location>
        <begin position="6"/>
        <end position="115"/>
    </location>
</feature>
<gene>
    <name evidence="12" type="ORF">B0H50_10359</name>
</gene>
<evidence type="ECO:0000256" key="5">
    <source>
        <dbReference type="ARBA" id="ARBA00011271"/>
    </source>
</evidence>
<evidence type="ECO:0000256" key="3">
    <source>
        <dbReference type="ARBA" id="ARBA00004729"/>
    </source>
</evidence>
<proteinExistence type="inferred from homology"/>
<dbReference type="RefSeq" id="WP_106198193.1">
    <property type="nucleotide sequence ID" value="NZ_JAXEIU010000023.1"/>
</dbReference>
<evidence type="ECO:0000313" key="12">
    <source>
        <dbReference type="EMBL" id="PWL03767.1"/>
    </source>
</evidence>
<keyword evidence="7" id="KW-0432">Leucine biosynthesis</keyword>
<protein>
    <recommendedName>
        <fullName evidence="6">3-isopropylmalate dehydratase</fullName>
        <ecNumber evidence="6">4.2.1.33</ecNumber>
    </recommendedName>
</protein>
<comment type="pathway">
    <text evidence="3">Amino-acid biosynthesis; L-leucine biosynthesis; L-leucine from 3-methyl-2-oxobutanoate: step 2/4.</text>
</comment>
<evidence type="ECO:0000256" key="6">
    <source>
        <dbReference type="ARBA" id="ARBA00011998"/>
    </source>
</evidence>
<dbReference type="Proteomes" id="UP000245523">
    <property type="component" value="Unassembled WGS sequence"/>
</dbReference>
<dbReference type="InterPro" id="IPR050075">
    <property type="entry name" value="LeuD"/>
</dbReference>
<comment type="function">
    <text evidence="2">Catalyzes the isomerization between 2-isopropylmalate and 3-isopropylmalate, via the formation of 2-isopropylmaleate.</text>
</comment>
<evidence type="ECO:0000256" key="9">
    <source>
        <dbReference type="ARBA" id="ARBA00023239"/>
    </source>
</evidence>
<dbReference type="Pfam" id="PF00694">
    <property type="entry name" value="Aconitase_C"/>
    <property type="match status" value="1"/>
</dbReference>
<dbReference type="NCBIfam" id="NF002458">
    <property type="entry name" value="PRK01641.1"/>
    <property type="match status" value="1"/>
</dbReference>
<evidence type="ECO:0000313" key="13">
    <source>
        <dbReference type="Proteomes" id="UP000245523"/>
    </source>
</evidence>
<name>A0ABX5LP89_9BACT</name>
<evidence type="ECO:0000259" key="11">
    <source>
        <dbReference type="Pfam" id="PF00694"/>
    </source>
</evidence>
<comment type="caution">
    <text evidence="12">The sequence shown here is derived from an EMBL/GenBank/DDBJ whole genome shotgun (WGS) entry which is preliminary data.</text>
</comment>
<accession>A0ABX5LP89</accession>
<dbReference type="InterPro" id="IPR000573">
    <property type="entry name" value="AconitaseA/IPMdHydase_ssu_swvl"/>
</dbReference>
<dbReference type="EMBL" id="QGHD01000003">
    <property type="protein sequence ID" value="PWL03767.1"/>
    <property type="molecule type" value="Genomic_DNA"/>
</dbReference>
<dbReference type="PANTHER" id="PTHR43345">
    <property type="entry name" value="3-ISOPROPYLMALATE DEHYDRATASE SMALL SUBUNIT 2-RELATED-RELATED"/>
    <property type="match status" value="1"/>
</dbReference>
<evidence type="ECO:0000256" key="7">
    <source>
        <dbReference type="ARBA" id="ARBA00022430"/>
    </source>
</evidence>
<dbReference type="CDD" id="cd01577">
    <property type="entry name" value="IPMI_Swivel"/>
    <property type="match status" value="1"/>
</dbReference>
<sequence>MLTVIDTVKGSGIPLRGNDIDTDRIIPARFLKCVTFDGLGDNAFADDIAGLAAQGKVHPFRDPAYKNGSILVSNRNFGCGSSREHAPQALKRWGVRAIIAESYSEIFFGNCVAIGVPCYKVSHEVADKILSWIEAHPSEELVTSTNERTLKMGSEVIPLELADGPRGQFLDGSWHARGVLLANADKVDALAKKLPYLGF</sequence>
<keyword evidence="10" id="KW-0100">Branched-chain amino acid biosynthesis</keyword>
<dbReference type="InterPro" id="IPR033940">
    <property type="entry name" value="IPMI_Swivel"/>
</dbReference>
<organism evidence="12 13">
    <name type="scientific">Hallerella porci</name>
    <dbReference type="NCBI Taxonomy" id="1945871"/>
    <lineage>
        <taxon>Bacteria</taxon>
        <taxon>Pseudomonadati</taxon>
        <taxon>Fibrobacterota</taxon>
        <taxon>Fibrobacteria</taxon>
        <taxon>Fibrobacterales</taxon>
        <taxon>Fibrobacteraceae</taxon>
        <taxon>Hallerella</taxon>
    </lineage>
</organism>
<dbReference type="InterPro" id="IPR015928">
    <property type="entry name" value="Aconitase/3IPM_dehydase_swvl"/>
</dbReference>
<keyword evidence="9" id="KW-0456">Lyase</keyword>
<evidence type="ECO:0000256" key="4">
    <source>
        <dbReference type="ARBA" id="ARBA00009845"/>
    </source>
</evidence>
<keyword evidence="13" id="KW-1185">Reference proteome</keyword>
<keyword evidence="8" id="KW-0028">Amino-acid biosynthesis</keyword>
<evidence type="ECO:0000256" key="2">
    <source>
        <dbReference type="ARBA" id="ARBA00002695"/>
    </source>
</evidence>